<protein>
    <recommendedName>
        <fullName evidence="1">Nucleotidyltransferase-like domain-containing protein</fullName>
    </recommendedName>
</protein>
<evidence type="ECO:0000313" key="3">
    <source>
        <dbReference type="Proteomes" id="UP000518878"/>
    </source>
</evidence>
<dbReference type="Pfam" id="PF12281">
    <property type="entry name" value="NTP_transf_8"/>
    <property type="match status" value="1"/>
</dbReference>
<dbReference type="Proteomes" id="UP000518878">
    <property type="component" value="Unassembled WGS sequence"/>
</dbReference>
<dbReference type="EMBL" id="JAAQTL010000001">
    <property type="protein sequence ID" value="NID15460.1"/>
    <property type="molecule type" value="Genomic_DNA"/>
</dbReference>
<accession>A0A7X5QU40</accession>
<keyword evidence="3" id="KW-1185">Reference proteome</keyword>
<reference evidence="2 3" key="1">
    <citation type="journal article" date="2006" name="Int. J. Syst. Evol. Microbiol.">
        <title>Dyella yeojuensis sp. nov., isolated from greenhouse soil in Korea.</title>
        <authorList>
            <person name="Kim B.Y."/>
            <person name="Weon H.Y."/>
            <person name="Lee K.H."/>
            <person name="Seok S.J."/>
            <person name="Kwon S.W."/>
            <person name="Go S.J."/>
            <person name="Stackebrandt E."/>
        </authorList>
    </citation>
    <scope>NUCLEOTIDE SEQUENCE [LARGE SCALE GENOMIC DNA]</scope>
    <source>
        <strain evidence="2 3">DSM 17673</strain>
    </source>
</reference>
<name>A0A7X5QU40_9GAMM</name>
<evidence type="ECO:0000313" key="2">
    <source>
        <dbReference type="EMBL" id="NID15460.1"/>
    </source>
</evidence>
<organism evidence="2 3">
    <name type="scientific">Luteibacter yeojuensis</name>
    <dbReference type="NCBI Taxonomy" id="345309"/>
    <lineage>
        <taxon>Bacteria</taxon>
        <taxon>Pseudomonadati</taxon>
        <taxon>Pseudomonadota</taxon>
        <taxon>Gammaproteobacteria</taxon>
        <taxon>Lysobacterales</taxon>
        <taxon>Rhodanobacteraceae</taxon>
        <taxon>Luteibacter</taxon>
    </lineage>
</organism>
<evidence type="ECO:0000259" key="1">
    <source>
        <dbReference type="Pfam" id="PF12281"/>
    </source>
</evidence>
<feature type="domain" description="Nucleotidyltransferase-like" evidence="1">
    <location>
        <begin position="5"/>
        <end position="205"/>
    </location>
</feature>
<proteinExistence type="predicted"/>
<comment type="caution">
    <text evidence="2">The sequence shown here is derived from an EMBL/GenBank/DDBJ whole genome shotgun (WGS) entry which is preliminary data.</text>
</comment>
<sequence>MNDRAAFAKLVETLSPWGHQLVFIGGWAHRLYRLHPKADAPAYQPLATLDADVAFSEGERLEGSIKACLQEAGFEEQLTGNHRPPVSQYTLGDDDAGGFYAEFLTPLIGRETTREGKRIVTLEKAGITAQRLRYLDILLQSPWTVALPPDWGAPALSDLRIPNPVSFIVQKLLIHDDRHGSKKAQDLLYIHDTLELFGPELEHLTLLWRDEVRPSMHEKWVQRALQAKEEMFATMNDRIRDAAAIPVDRDLAPERMRAMCAAILAEVLT</sequence>
<dbReference type="AlphaFoldDB" id="A0A7X5QU40"/>
<dbReference type="RefSeq" id="WP_166699200.1">
    <property type="nucleotide sequence ID" value="NZ_JAAQTL010000001.1"/>
</dbReference>
<gene>
    <name evidence="2" type="ORF">HBF32_08305</name>
</gene>
<dbReference type="InterPro" id="IPR058575">
    <property type="entry name" value="NTP_transf_8_dom"/>
</dbReference>